<gene>
    <name evidence="1" type="ORF">CPELLU_LOCUS21679</name>
</gene>
<evidence type="ECO:0000313" key="1">
    <source>
        <dbReference type="EMBL" id="CAG8838184.1"/>
    </source>
</evidence>
<dbReference type="Proteomes" id="UP000789759">
    <property type="component" value="Unassembled WGS sequence"/>
</dbReference>
<comment type="caution">
    <text evidence="1">The sequence shown here is derived from an EMBL/GenBank/DDBJ whole genome shotgun (WGS) entry which is preliminary data.</text>
</comment>
<feature type="non-terminal residue" evidence="1">
    <location>
        <position position="1"/>
    </location>
</feature>
<evidence type="ECO:0000313" key="2">
    <source>
        <dbReference type="Proteomes" id="UP000789759"/>
    </source>
</evidence>
<sequence>AQAEITMHADGATLFGFNHPLVQSVIQENTTISNLACTSKEWNDSHKMEIIFNQQIKKRKIATSPIVN</sequence>
<dbReference type="AlphaFoldDB" id="A0A9N9KJX6"/>
<protein>
    <submittedName>
        <fullName evidence="1">19968_t:CDS:1</fullName>
    </submittedName>
</protein>
<organism evidence="1 2">
    <name type="scientific">Cetraspora pellucida</name>
    <dbReference type="NCBI Taxonomy" id="1433469"/>
    <lineage>
        <taxon>Eukaryota</taxon>
        <taxon>Fungi</taxon>
        <taxon>Fungi incertae sedis</taxon>
        <taxon>Mucoromycota</taxon>
        <taxon>Glomeromycotina</taxon>
        <taxon>Glomeromycetes</taxon>
        <taxon>Diversisporales</taxon>
        <taxon>Gigasporaceae</taxon>
        <taxon>Cetraspora</taxon>
    </lineage>
</organism>
<dbReference type="EMBL" id="CAJVQA010083454">
    <property type="protein sequence ID" value="CAG8838184.1"/>
    <property type="molecule type" value="Genomic_DNA"/>
</dbReference>
<keyword evidence="2" id="KW-1185">Reference proteome</keyword>
<reference evidence="1" key="1">
    <citation type="submission" date="2021-06" db="EMBL/GenBank/DDBJ databases">
        <authorList>
            <person name="Kallberg Y."/>
            <person name="Tangrot J."/>
            <person name="Rosling A."/>
        </authorList>
    </citation>
    <scope>NUCLEOTIDE SEQUENCE</scope>
    <source>
        <strain evidence="1">FL966</strain>
    </source>
</reference>
<accession>A0A9N9KJX6</accession>
<name>A0A9N9KJX6_9GLOM</name>
<dbReference type="OrthoDB" id="2407108at2759"/>
<proteinExistence type="predicted"/>